<dbReference type="InterPro" id="IPR004358">
    <property type="entry name" value="Sig_transdc_His_kin-like_C"/>
</dbReference>
<evidence type="ECO:0000259" key="9">
    <source>
        <dbReference type="PROSITE" id="PS50110"/>
    </source>
</evidence>
<organism evidence="11 12">
    <name type="scientific">Kushneria phyllosphaerae</name>
    <dbReference type="NCBI Taxonomy" id="2100822"/>
    <lineage>
        <taxon>Bacteria</taxon>
        <taxon>Pseudomonadati</taxon>
        <taxon>Pseudomonadota</taxon>
        <taxon>Gammaproteobacteria</taxon>
        <taxon>Oceanospirillales</taxon>
        <taxon>Halomonadaceae</taxon>
        <taxon>Kushneria</taxon>
    </lineage>
</organism>
<dbReference type="AlphaFoldDB" id="A0A2R8CHT1"/>
<dbReference type="Gene3D" id="3.40.50.2300">
    <property type="match status" value="1"/>
</dbReference>
<dbReference type="InterPro" id="IPR003594">
    <property type="entry name" value="HATPase_dom"/>
</dbReference>
<evidence type="ECO:0000313" key="12">
    <source>
        <dbReference type="Proteomes" id="UP000244934"/>
    </source>
</evidence>
<keyword evidence="12" id="KW-1185">Reference proteome</keyword>
<feature type="domain" description="PAC" evidence="10">
    <location>
        <begin position="79"/>
        <end position="133"/>
    </location>
</feature>
<feature type="modified residue" description="4-aspartylphosphate" evidence="7">
    <location>
        <position position="569"/>
    </location>
</feature>
<name>A0A2R8CHT1_9GAMM</name>
<dbReference type="Proteomes" id="UP000244934">
    <property type="component" value="Unassembled WGS sequence"/>
</dbReference>
<dbReference type="PANTHER" id="PTHR43047">
    <property type="entry name" value="TWO-COMPONENT HISTIDINE PROTEIN KINASE"/>
    <property type="match status" value="1"/>
</dbReference>
<protein>
    <recommendedName>
        <fullName evidence="2">histidine kinase</fullName>
        <ecNumber evidence="2">2.7.13.3</ecNumber>
    </recommendedName>
</protein>
<dbReference type="Pfam" id="PF02518">
    <property type="entry name" value="HATPase_c"/>
    <property type="match status" value="1"/>
</dbReference>
<keyword evidence="5 11" id="KW-0418">Kinase</keyword>
<dbReference type="InterPro" id="IPR003661">
    <property type="entry name" value="HisK_dim/P_dom"/>
</dbReference>
<dbReference type="InterPro" id="IPR011006">
    <property type="entry name" value="CheY-like_superfamily"/>
</dbReference>
<dbReference type="Gene3D" id="3.30.565.10">
    <property type="entry name" value="Histidine kinase-like ATPase, C-terminal domain"/>
    <property type="match status" value="1"/>
</dbReference>
<dbReference type="Gene3D" id="3.30.450.20">
    <property type="entry name" value="PAS domain"/>
    <property type="match status" value="2"/>
</dbReference>
<gene>
    <name evidence="11" type="primary">luxQ</name>
    <name evidence="11" type="ORF">KSP9073_00458</name>
</gene>
<dbReference type="InterPro" id="IPR000700">
    <property type="entry name" value="PAS-assoc_C"/>
</dbReference>
<proteinExistence type="predicted"/>
<dbReference type="EMBL" id="ONZI01000001">
    <property type="protein sequence ID" value="SPJ32458.1"/>
    <property type="molecule type" value="Genomic_DNA"/>
</dbReference>
<dbReference type="SMART" id="SM00387">
    <property type="entry name" value="HATPase_c"/>
    <property type="match status" value="1"/>
</dbReference>
<dbReference type="PROSITE" id="PS50110">
    <property type="entry name" value="RESPONSE_REGULATORY"/>
    <property type="match status" value="1"/>
</dbReference>
<feature type="domain" description="Histidine kinase" evidence="8">
    <location>
        <begin position="279"/>
        <end position="494"/>
    </location>
</feature>
<dbReference type="SUPFAM" id="SSF52172">
    <property type="entry name" value="CheY-like"/>
    <property type="match status" value="1"/>
</dbReference>
<dbReference type="InterPro" id="IPR035965">
    <property type="entry name" value="PAS-like_dom_sf"/>
</dbReference>
<dbReference type="FunFam" id="3.30.565.10:FF:000010">
    <property type="entry name" value="Sensor histidine kinase RcsC"/>
    <property type="match status" value="1"/>
</dbReference>
<dbReference type="Gene3D" id="2.10.70.100">
    <property type="match status" value="1"/>
</dbReference>
<dbReference type="RefSeq" id="WP_165814126.1">
    <property type="nucleotide sequence ID" value="NZ_ONZI01000001.1"/>
</dbReference>
<dbReference type="SUPFAM" id="SSF47384">
    <property type="entry name" value="Homodimeric domain of signal transducing histidine kinase"/>
    <property type="match status" value="1"/>
</dbReference>
<evidence type="ECO:0000256" key="6">
    <source>
        <dbReference type="ARBA" id="ARBA00023012"/>
    </source>
</evidence>
<dbReference type="CDD" id="cd00130">
    <property type="entry name" value="PAS"/>
    <property type="match status" value="1"/>
</dbReference>
<evidence type="ECO:0000256" key="4">
    <source>
        <dbReference type="ARBA" id="ARBA00022679"/>
    </source>
</evidence>
<evidence type="ECO:0000256" key="7">
    <source>
        <dbReference type="PROSITE-ProRule" id="PRU00169"/>
    </source>
</evidence>
<dbReference type="SUPFAM" id="SSF55785">
    <property type="entry name" value="PYP-like sensor domain (PAS domain)"/>
    <property type="match status" value="2"/>
</dbReference>
<dbReference type="SMART" id="SM00086">
    <property type="entry name" value="PAC"/>
    <property type="match status" value="2"/>
</dbReference>
<comment type="catalytic activity">
    <reaction evidence="1">
        <text>ATP + protein L-histidine = ADP + protein N-phospho-L-histidine.</text>
        <dbReference type="EC" id="2.7.13.3"/>
    </reaction>
</comment>
<evidence type="ECO:0000259" key="8">
    <source>
        <dbReference type="PROSITE" id="PS50109"/>
    </source>
</evidence>
<dbReference type="EC" id="2.7.13.3" evidence="2"/>
<dbReference type="CDD" id="cd16922">
    <property type="entry name" value="HATPase_EvgS-ArcB-TorS-like"/>
    <property type="match status" value="1"/>
</dbReference>
<dbReference type="InterPro" id="IPR001789">
    <property type="entry name" value="Sig_transdc_resp-reg_receiver"/>
</dbReference>
<dbReference type="PROSITE" id="PS50109">
    <property type="entry name" value="HIS_KIN"/>
    <property type="match status" value="1"/>
</dbReference>
<dbReference type="InterPro" id="IPR036097">
    <property type="entry name" value="HisK_dim/P_sf"/>
</dbReference>
<reference evidence="12" key="1">
    <citation type="submission" date="2018-03" db="EMBL/GenBank/DDBJ databases">
        <authorList>
            <person name="Navarro De La Torre S."/>
        </authorList>
    </citation>
    <scope>NUCLEOTIDE SEQUENCE [LARGE SCALE GENOMIC DNA]</scope>
    <source>
        <strain evidence="12">EAod3</strain>
    </source>
</reference>
<dbReference type="NCBIfam" id="TIGR00229">
    <property type="entry name" value="sensory_box"/>
    <property type="match status" value="2"/>
</dbReference>
<feature type="domain" description="Response regulatory" evidence="9">
    <location>
        <begin position="520"/>
        <end position="637"/>
    </location>
</feature>
<dbReference type="SMART" id="SM00448">
    <property type="entry name" value="REC"/>
    <property type="match status" value="1"/>
</dbReference>
<dbReference type="InterPro" id="IPR005467">
    <property type="entry name" value="His_kinase_dom"/>
</dbReference>
<dbReference type="InterPro" id="IPR000014">
    <property type="entry name" value="PAS"/>
</dbReference>
<dbReference type="Gene3D" id="1.10.287.130">
    <property type="match status" value="1"/>
</dbReference>
<dbReference type="SMART" id="SM00388">
    <property type="entry name" value="HisKA"/>
    <property type="match status" value="1"/>
</dbReference>
<sequence>MHNGSDILSTDLLSRMQHHALLMLDRHGLITLGSAGAWQIADVTPSQALGQHLFDILPECRVASCDHDAILDQARQERRVISQRYARQRPDGPCFWIDMKVEYLPSEVDDESVFMVSLVDITDPLDAEQKLQESLRTLREAEQRAGLGHWRLDLATRTTQWSQGIYHIHGFDENDESLGLEDALTAYSVEDRPHIEELLEEAIAEQKSFAFRASLQRPDGSLRAVDVKGGPEFNDRGEAVALFGVLHDRTTESQATRRLIAARDEAIAAAQANMTLLSTVSHEIRTPLTGIIGMINALQLESCDGERARLLRAMQSAARTLMTSLNDVLDHARMENGRIELETAPFDLADTLHATADLFLANAREKNLVLERDVHGPVWVMGDTVRLQQIVSNFLSNAIKFTSVGHVRLSLQHTTLQDLLISVSDSGIGITVEAQQRLFTPFHQADSSIATRYGGTGLGLSICRRIAETMGGTVGVESTLGAGSRFWLRVPLPSTDAPPATPPAEGYRHLHAGETQAAPHLLVVDDVATNRLIAEGQLNAMGATCESAENGFDALLALCSERFDAVLMDGSMPLLDGYTCTRLIRHLPPPWCDIPVLGYTAHQEAEVGLTMKKAGFNDVLEKPLDRERLLSLLPPLLERWHNRCEGFEPLLPLSDEATSRGLRRIHEALRLGDADRAHAETNTLSRGGSAAQAWASFIDRAMDLLAPALIAALIAALTAEQASSGGTSESKEERS</sequence>
<dbReference type="Pfam" id="PF08447">
    <property type="entry name" value="PAS_3"/>
    <property type="match status" value="1"/>
</dbReference>
<dbReference type="InterPro" id="IPR001610">
    <property type="entry name" value="PAC"/>
</dbReference>
<dbReference type="Pfam" id="PF00072">
    <property type="entry name" value="Response_reg"/>
    <property type="match status" value="1"/>
</dbReference>
<accession>A0A2R8CHT1</accession>
<dbReference type="Pfam" id="PF00512">
    <property type="entry name" value="HisKA"/>
    <property type="match status" value="1"/>
</dbReference>
<evidence type="ECO:0000259" key="10">
    <source>
        <dbReference type="PROSITE" id="PS50113"/>
    </source>
</evidence>
<keyword evidence="6" id="KW-0902">Two-component regulatory system</keyword>
<dbReference type="GO" id="GO:0000155">
    <property type="term" value="F:phosphorelay sensor kinase activity"/>
    <property type="evidence" value="ECO:0007669"/>
    <property type="project" value="InterPro"/>
</dbReference>
<evidence type="ECO:0000256" key="3">
    <source>
        <dbReference type="ARBA" id="ARBA00022553"/>
    </source>
</evidence>
<dbReference type="InterPro" id="IPR036890">
    <property type="entry name" value="HATPase_C_sf"/>
</dbReference>
<dbReference type="SUPFAM" id="SSF55874">
    <property type="entry name" value="ATPase domain of HSP90 chaperone/DNA topoisomerase II/histidine kinase"/>
    <property type="match status" value="1"/>
</dbReference>
<feature type="domain" description="PAC" evidence="10">
    <location>
        <begin position="209"/>
        <end position="261"/>
    </location>
</feature>
<evidence type="ECO:0000256" key="5">
    <source>
        <dbReference type="ARBA" id="ARBA00022777"/>
    </source>
</evidence>
<dbReference type="CDD" id="cd00082">
    <property type="entry name" value="HisKA"/>
    <property type="match status" value="1"/>
</dbReference>
<evidence type="ECO:0000256" key="2">
    <source>
        <dbReference type="ARBA" id="ARBA00012438"/>
    </source>
</evidence>
<dbReference type="CDD" id="cd17546">
    <property type="entry name" value="REC_hyHK_CKI1_RcsC-like"/>
    <property type="match status" value="1"/>
</dbReference>
<keyword evidence="4 11" id="KW-0808">Transferase</keyword>
<dbReference type="InterPro" id="IPR013655">
    <property type="entry name" value="PAS_fold_3"/>
</dbReference>
<evidence type="ECO:0000313" key="11">
    <source>
        <dbReference type="EMBL" id="SPJ32458.1"/>
    </source>
</evidence>
<dbReference type="PRINTS" id="PR00344">
    <property type="entry name" value="BCTRLSENSOR"/>
</dbReference>
<keyword evidence="3 7" id="KW-0597">Phosphoprotein</keyword>
<dbReference type="Pfam" id="PF13426">
    <property type="entry name" value="PAS_9"/>
    <property type="match status" value="1"/>
</dbReference>
<dbReference type="PROSITE" id="PS50113">
    <property type="entry name" value="PAC"/>
    <property type="match status" value="2"/>
</dbReference>
<evidence type="ECO:0000256" key="1">
    <source>
        <dbReference type="ARBA" id="ARBA00000085"/>
    </source>
</evidence>